<dbReference type="Pfam" id="PF05730">
    <property type="entry name" value="CFEM"/>
    <property type="match status" value="1"/>
</dbReference>
<dbReference type="EMBL" id="CP138587">
    <property type="protein sequence ID" value="WPH02432.1"/>
    <property type="molecule type" value="Genomic_DNA"/>
</dbReference>
<feature type="compositionally biased region" description="Polar residues" evidence="14">
    <location>
        <begin position="520"/>
        <end position="533"/>
    </location>
</feature>
<dbReference type="GO" id="GO:0046872">
    <property type="term" value="F:metal ion binding"/>
    <property type="evidence" value="ECO:0007669"/>
    <property type="project" value="UniProtKB-UniRule"/>
</dbReference>
<keyword evidence="6" id="KW-0336">GPI-anchor</keyword>
<dbReference type="PANTHER" id="PTHR15549">
    <property type="entry name" value="PAIRED IMMUNOGLOBULIN-LIKE TYPE 2 RECEPTOR"/>
    <property type="match status" value="1"/>
</dbReference>
<feature type="compositionally biased region" description="Basic and acidic residues" evidence="14">
    <location>
        <begin position="536"/>
        <end position="547"/>
    </location>
</feature>
<evidence type="ECO:0000256" key="10">
    <source>
        <dbReference type="ARBA" id="ARBA00023136"/>
    </source>
</evidence>
<keyword evidence="18" id="KW-1185">Reference proteome</keyword>
<evidence type="ECO:0000256" key="15">
    <source>
        <dbReference type="SAM" id="Phobius"/>
    </source>
</evidence>
<accession>A0AAQ3MCF3</accession>
<feature type="compositionally biased region" description="Basic and acidic residues" evidence="14">
    <location>
        <begin position="568"/>
        <end position="579"/>
    </location>
</feature>
<evidence type="ECO:0000256" key="3">
    <source>
        <dbReference type="ARBA" id="ARBA00004613"/>
    </source>
</evidence>
<evidence type="ECO:0000313" key="17">
    <source>
        <dbReference type="EMBL" id="WPH02432.1"/>
    </source>
</evidence>
<feature type="domain" description="CFEM" evidence="16">
    <location>
        <begin position="1"/>
        <end position="104"/>
    </location>
</feature>
<evidence type="ECO:0000256" key="1">
    <source>
        <dbReference type="ARBA" id="ARBA00004167"/>
    </source>
</evidence>
<evidence type="ECO:0000256" key="4">
    <source>
        <dbReference type="ARBA" id="ARBA00010031"/>
    </source>
</evidence>
<evidence type="ECO:0000256" key="2">
    <source>
        <dbReference type="ARBA" id="ARBA00004589"/>
    </source>
</evidence>
<dbReference type="GO" id="GO:0071944">
    <property type="term" value="C:cell periphery"/>
    <property type="evidence" value="ECO:0007669"/>
    <property type="project" value="UniProtKB-ARBA"/>
</dbReference>
<protein>
    <recommendedName>
        <fullName evidence="16">CFEM domain-containing protein</fullName>
    </recommendedName>
</protein>
<evidence type="ECO:0000256" key="11">
    <source>
        <dbReference type="ARBA" id="ARBA00023157"/>
    </source>
</evidence>
<proteinExistence type="inferred from homology"/>
<dbReference type="InterPro" id="IPR051694">
    <property type="entry name" value="Immunoregulatory_rcpt-like"/>
</dbReference>
<feature type="disulfide bond" evidence="13">
    <location>
        <begin position="31"/>
        <end position="38"/>
    </location>
</feature>
<evidence type="ECO:0000256" key="14">
    <source>
        <dbReference type="SAM" id="MobiDB-lite"/>
    </source>
</evidence>
<keyword evidence="5" id="KW-0964">Secreted</keyword>
<feature type="compositionally biased region" description="Pro residues" evidence="14">
    <location>
        <begin position="297"/>
        <end position="308"/>
    </location>
</feature>
<keyword evidence="13" id="KW-0408">Iron</keyword>
<dbReference type="InterPro" id="IPR008427">
    <property type="entry name" value="Extracellular_membr_CFEM_dom"/>
</dbReference>
<dbReference type="GO" id="GO:0098552">
    <property type="term" value="C:side of membrane"/>
    <property type="evidence" value="ECO:0007669"/>
    <property type="project" value="UniProtKB-KW"/>
</dbReference>
<keyword evidence="7 15" id="KW-0812">Transmembrane</keyword>
<organism evidence="17 18">
    <name type="scientific">Acrodontium crateriforme</name>
    <dbReference type="NCBI Taxonomy" id="150365"/>
    <lineage>
        <taxon>Eukaryota</taxon>
        <taxon>Fungi</taxon>
        <taxon>Dikarya</taxon>
        <taxon>Ascomycota</taxon>
        <taxon>Pezizomycotina</taxon>
        <taxon>Dothideomycetes</taxon>
        <taxon>Dothideomycetidae</taxon>
        <taxon>Mycosphaerellales</taxon>
        <taxon>Teratosphaeriaceae</taxon>
        <taxon>Acrodontium</taxon>
    </lineage>
</organism>
<comment type="similarity">
    <text evidence="4">Belongs to the RBT5 family.</text>
</comment>
<feature type="compositionally biased region" description="Basic and acidic residues" evidence="14">
    <location>
        <begin position="404"/>
        <end position="417"/>
    </location>
</feature>
<keyword evidence="8" id="KW-0732">Signal</keyword>
<dbReference type="GO" id="GO:0005576">
    <property type="term" value="C:extracellular region"/>
    <property type="evidence" value="ECO:0007669"/>
    <property type="project" value="UniProtKB-SubCell"/>
</dbReference>
<comment type="caution">
    <text evidence="13">Lacks conserved residue(s) required for the propagation of feature annotation.</text>
</comment>
<evidence type="ECO:0000256" key="6">
    <source>
        <dbReference type="ARBA" id="ARBA00022622"/>
    </source>
</evidence>
<reference evidence="17 18" key="1">
    <citation type="submission" date="2023-11" db="EMBL/GenBank/DDBJ databases">
        <title>An acidophilic fungus is an integral part of prey digestion in a carnivorous sundew plant.</title>
        <authorList>
            <person name="Tsai I.J."/>
        </authorList>
    </citation>
    <scope>NUCLEOTIDE SEQUENCE [LARGE SCALE GENOMIC DNA]</scope>
    <source>
        <strain evidence="17">169a</strain>
    </source>
</reference>
<feature type="compositionally biased region" description="Acidic residues" evidence="14">
    <location>
        <begin position="451"/>
        <end position="463"/>
    </location>
</feature>
<feature type="binding site" description="axial binding residue" evidence="13">
    <location>
        <position position="35"/>
    </location>
    <ligand>
        <name>heme</name>
        <dbReference type="ChEBI" id="CHEBI:30413"/>
    </ligand>
    <ligandPart>
        <name>Fe</name>
        <dbReference type="ChEBI" id="CHEBI:18248"/>
    </ligandPart>
</feature>
<keyword evidence="13" id="KW-0349">Heme</keyword>
<evidence type="ECO:0000256" key="8">
    <source>
        <dbReference type="ARBA" id="ARBA00022729"/>
    </source>
</evidence>
<feature type="transmembrane region" description="Helical" evidence="15">
    <location>
        <begin position="161"/>
        <end position="183"/>
    </location>
</feature>
<sequence length="675" mass="73153">MAMLPSEVQSAVPTCAQSCVSTYISEQYDSCTNTDFSCMCTQYSSQGYTLGEFAYICLQLDCPQASQSTEASLYNICTAQANAVSPTHSTLTIPATSITASVTSNTPSPTGSQYPITSSTATTSSKAIPSTTAAASSTRTLASATAGATSSHLSTLTSAQAVGVSIGAFSALIITVCIAYCIACMRGRRYRKIIVEEKNYDFVDQLPSHFSPYERSTSRFQVQRQGEKKSLPIYNSSKHSRIGYAQNSDAARTLSQLLPELPGPNHLQPPPKHPGRVKSPPQTPATMFEEDRSPMKPNFPLPDHPLPTPLERTYQKPKPREKGLVYTSAYTLSPENLQQPSLSIKIPRQAPRTKIPSPVPFPPPPIPQKRPVVISEQRFSGKSQGSATSVLNYYTSHEAGSRSPELDKTTPIEDATQKRRPVPKAILVTKPAYPPRAVRYSGGSDTSFESNDPDEPTPPEEEEAKNLSPVAEHSPIAALRYPKVPRSSNQAVPRSPPSKASPSRLQGLCEVVTQDRNKMPNYSRSLKVANSTVEARGPKTPEQRAPEHSSLSGSTLAAKRSKSNTAEDLEHKLKIDTSHSRAHGMSNTKADLSKMSSAATQRAAAYESPLKGYGRVASPGTRSTMQRKATHKPIPINIPSLVKQEVFVRSPLWEPKLTPSRRGDDLYLSVGMASP</sequence>
<dbReference type="Proteomes" id="UP001303373">
    <property type="component" value="Chromosome 8"/>
</dbReference>
<name>A0AAQ3MCF3_9PEZI</name>
<feature type="region of interest" description="Disordered" evidence="14">
    <location>
        <begin position="259"/>
        <end position="321"/>
    </location>
</feature>
<dbReference type="AlphaFoldDB" id="A0AAQ3MCF3"/>
<evidence type="ECO:0000313" key="18">
    <source>
        <dbReference type="Proteomes" id="UP001303373"/>
    </source>
</evidence>
<feature type="compositionally biased region" description="Polar residues" evidence="14">
    <location>
        <begin position="585"/>
        <end position="600"/>
    </location>
</feature>
<feature type="region of interest" description="Disordered" evidence="14">
    <location>
        <begin position="397"/>
        <end position="632"/>
    </location>
</feature>
<gene>
    <name evidence="17" type="ORF">R9X50_00529600</name>
</gene>
<evidence type="ECO:0000256" key="13">
    <source>
        <dbReference type="PROSITE-ProRule" id="PRU01356"/>
    </source>
</evidence>
<keyword evidence="6" id="KW-0325">Glycoprotein</keyword>
<evidence type="ECO:0000259" key="16">
    <source>
        <dbReference type="PROSITE" id="PS52012"/>
    </source>
</evidence>
<keyword evidence="10 15" id="KW-0472">Membrane</keyword>
<evidence type="ECO:0000256" key="5">
    <source>
        <dbReference type="ARBA" id="ARBA00022525"/>
    </source>
</evidence>
<keyword evidence="11 13" id="KW-1015">Disulfide bond</keyword>
<keyword evidence="12" id="KW-0449">Lipoprotein</keyword>
<keyword evidence="9 15" id="KW-1133">Transmembrane helix</keyword>
<keyword evidence="13" id="KW-0479">Metal-binding</keyword>
<comment type="subcellular location">
    <subcellularLocation>
        <location evidence="2">Membrane</location>
        <topology evidence="2">Lipid-anchor</topology>
        <topology evidence="2">GPI-anchor</topology>
    </subcellularLocation>
    <subcellularLocation>
        <location evidence="1">Membrane</location>
        <topology evidence="1">Single-pass membrane protein</topology>
    </subcellularLocation>
    <subcellularLocation>
        <location evidence="3">Secreted</location>
    </subcellularLocation>
</comment>
<evidence type="ECO:0000256" key="7">
    <source>
        <dbReference type="ARBA" id="ARBA00022692"/>
    </source>
</evidence>
<dbReference type="PROSITE" id="PS52012">
    <property type="entry name" value="CFEM"/>
    <property type="match status" value="1"/>
</dbReference>
<evidence type="ECO:0000256" key="12">
    <source>
        <dbReference type="ARBA" id="ARBA00023288"/>
    </source>
</evidence>
<evidence type="ECO:0000256" key="9">
    <source>
        <dbReference type="ARBA" id="ARBA00022989"/>
    </source>
</evidence>